<sequence>MGNQFELDGRGPSTRSLILTCIAFLAVCAVAAALMFAKSNGTLDARVPVVAQLASVGDGLPMKSDVKYRGVLVGMVRSVQPALHGGDNIVQIDLRPQYVDNIPASVTARIVPGNAFAVSTVQLVDDGAGGPPIRSGDVIEQDATLPTQLFQTTLAKLRELVDAAGRPETDHTLGIMRTIADATAGKGPELTAAAQGLNRIVAEMNALRVEESGPPTLQTWTSAITALGSTAPELLDSLQNAVQPMRTVAEQHAALGNLLTGGTHTMGTLRKAMDNHTDNLVGITTNLTPVIGVLADRSAKFPAVAVGLNNVVDGFFNEMWTRTDQKVTFTFKLVVSLTPLRLYNRADCPVYGPLRGPSCETAPEGIPVVETRGLPDPRAYAPPPGITLPTAANPADEVILGVLETPPPPVEFIPGAP</sequence>
<gene>
    <name evidence="4" type="ORF">NCTC10485_03739</name>
</gene>
<feature type="transmembrane region" description="Helical" evidence="1">
    <location>
        <begin position="17"/>
        <end position="37"/>
    </location>
</feature>
<accession>A0A448IAL6</accession>
<dbReference type="EMBL" id="LR134355">
    <property type="protein sequence ID" value="VEG49431.1"/>
    <property type="molecule type" value="Genomic_DNA"/>
</dbReference>
<dbReference type="Pfam" id="PF11887">
    <property type="entry name" value="Mce4_CUP1"/>
    <property type="match status" value="1"/>
</dbReference>
<dbReference type="InterPro" id="IPR003399">
    <property type="entry name" value="Mce/MlaD"/>
</dbReference>
<dbReference type="PANTHER" id="PTHR33371:SF19">
    <property type="entry name" value="MCE-FAMILY PROTEIN MCE4A"/>
    <property type="match status" value="1"/>
</dbReference>
<proteinExistence type="predicted"/>
<name>A0A448IAL6_MYCCI</name>
<organism evidence="4 5">
    <name type="scientific">Mycolicibacterium chitae</name>
    <name type="common">Mycobacterium chitae</name>
    <dbReference type="NCBI Taxonomy" id="1792"/>
    <lineage>
        <taxon>Bacteria</taxon>
        <taxon>Bacillati</taxon>
        <taxon>Actinomycetota</taxon>
        <taxon>Actinomycetes</taxon>
        <taxon>Mycobacteriales</taxon>
        <taxon>Mycobacteriaceae</taxon>
        <taxon>Mycolicibacterium</taxon>
    </lineage>
</organism>
<reference evidence="4 5" key="1">
    <citation type="submission" date="2018-12" db="EMBL/GenBank/DDBJ databases">
        <authorList>
            <consortium name="Pathogen Informatics"/>
        </authorList>
    </citation>
    <scope>NUCLEOTIDE SEQUENCE [LARGE SCALE GENOMIC DNA]</scope>
    <source>
        <strain evidence="4 5">NCTC10485</strain>
    </source>
</reference>
<feature type="domain" description="Mammalian cell entry C-terminal" evidence="3">
    <location>
        <begin position="132"/>
        <end position="357"/>
    </location>
</feature>
<dbReference type="GO" id="GO:0051701">
    <property type="term" value="P:biological process involved in interaction with host"/>
    <property type="evidence" value="ECO:0007669"/>
    <property type="project" value="TreeGrafter"/>
</dbReference>
<dbReference type="Pfam" id="PF02470">
    <property type="entry name" value="MlaD"/>
    <property type="match status" value="1"/>
</dbReference>
<evidence type="ECO:0000256" key="1">
    <source>
        <dbReference type="SAM" id="Phobius"/>
    </source>
</evidence>
<dbReference type="GO" id="GO:0005576">
    <property type="term" value="C:extracellular region"/>
    <property type="evidence" value="ECO:0007669"/>
    <property type="project" value="TreeGrafter"/>
</dbReference>
<dbReference type="Proteomes" id="UP000282551">
    <property type="component" value="Chromosome"/>
</dbReference>
<dbReference type="AlphaFoldDB" id="A0A448IAL6"/>
<dbReference type="InterPro" id="IPR052336">
    <property type="entry name" value="MlaD_Phospholipid_Transporter"/>
</dbReference>
<evidence type="ECO:0000313" key="4">
    <source>
        <dbReference type="EMBL" id="VEG49431.1"/>
    </source>
</evidence>
<feature type="domain" description="Mce/MlaD" evidence="2">
    <location>
        <begin position="47"/>
        <end position="124"/>
    </location>
</feature>
<dbReference type="OrthoDB" id="4571090at2"/>
<keyword evidence="1" id="KW-0472">Membrane</keyword>
<dbReference type="InterPro" id="IPR024516">
    <property type="entry name" value="Mce_C"/>
</dbReference>
<dbReference type="RefSeq" id="WP_126335109.1">
    <property type="nucleotide sequence ID" value="NZ_AP022604.1"/>
</dbReference>
<keyword evidence="1" id="KW-0812">Transmembrane</keyword>
<evidence type="ECO:0000259" key="3">
    <source>
        <dbReference type="Pfam" id="PF11887"/>
    </source>
</evidence>
<protein>
    <submittedName>
        <fullName evidence="4">MCE-family protein Mce6A</fullName>
    </submittedName>
</protein>
<keyword evidence="1" id="KW-1133">Transmembrane helix</keyword>
<keyword evidence="5" id="KW-1185">Reference proteome</keyword>
<evidence type="ECO:0000259" key="2">
    <source>
        <dbReference type="Pfam" id="PF02470"/>
    </source>
</evidence>
<dbReference type="PANTHER" id="PTHR33371">
    <property type="entry name" value="INTERMEMBRANE PHOSPHOLIPID TRANSPORT SYSTEM BINDING PROTEIN MLAD-RELATED"/>
    <property type="match status" value="1"/>
</dbReference>
<evidence type="ECO:0000313" key="5">
    <source>
        <dbReference type="Proteomes" id="UP000282551"/>
    </source>
</evidence>